<organism evidence="2 3">
    <name type="scientific">Erwinia phage AH03</name>
    <dbReference type="NCBI Taxonomy" id="2869568"/>
    <lineage>
        <taxon>Viruses</taxon>
        <taxon>Duplodnaviria</taxon>
        <taxon>Heunggongvirae</taxon>
        <taxon>Uroviricota</taxon>
        <taxon>Caudoviricetes</taxon>
        <taxon>Ahotrevirus</taxon>
        <taxon>Ahotrevirus AH03</taxon>
    </lineage>
</organism>
<keyword evidence="3" id="KW-1185">Reference proteome</keyword>
<gene>
    <name evidence="2" type="primary">64</name>
    <name evidence="2" type="ORF">AH03_64</name>
</gene>
<evidence type="ECO:0000313" key="2">
    <source>
        <dbReference type="EMBL" id="QZA70474.1"/>
    </source>
</evidence>
<dbReference type="EMBL" id="MZ501266">
    <property type="protein sequence ID" value="QZA70474.1"/>
    <property type="molecule type" value="Genomic_DNA"/>
</dbReference>
<evidence type="ECO:0000313" key="3">
    <source>
        <dbReference type="Proteomes" id="UP000828678"/>
    </source>
</evidence>
<feature type="domain" description="NTP pyrophosphohydrolase MazG-like" evidence="1">
    <location>
        <begin position="81"/>
        <end position="152"/>
    </location>
</feature>
<protein>
    <submittedName>
        <fullName evidence="2">Nucleotide pyrophosphohydrolase</fullName>
    </submittedName>
</protein>
<reference evidence="2" key="1">
    <citation type="submission" date="2021-07" db="EMBL/GenBank/DDBJ databases">
        <authorList>
            <person name="Roth S.J."/>
            <person name="Krukonis G.P."/>
            <person name="Delesalle V.A."/>
        </authorList>
    </citation>
    <scope>NUCLEOTIDE SEQUENCE</scope>
</reference>
<evidence type="ECO:0000259" key="1">
    <source>
        <dbReference type="Pfam" id="PF03819"/>
    </source>
</evidence>
<dbReference type="InterPro" id="IPR011379">
    <property type="entry name" value="MazG-related_GP37"/>
</dbReference>
<name>A0AAE7X0C0_9CAUD</name>
<accession>A0AAE7X0C0</accession>
<sequence length="272" mass="31211">MDTKFDYLKESERTLSDKFYGSEVKEIHARQLMVNFSNAASNIDRLKKGLFYGRDLETLPKGMFNLDDHEKNKDILHAIIGIASEAGELVDAYLKTWSDYKPQPEIDIVNLCEEVGDILWYAAIICREAGVSLEDIQRNNIEKLAKRFPDKFTEFNANNRDLSAEREILEKMVLHDEPNIDDAILVQYHGRAERVVLDSIFENSLKKVTEANKEMLGIISDSVKLPNSIEPEVGCISKAKLAEALEHALVTDLQYRFNDTEKFVDWIFKNYA</sequence>
<dbReference type="Proteomes" id="UP000828678">
    <property type="component" value="Segment"/>
</dbReference>
<dbReference type="Gene3D" id="1.10.287.1080">
    <property type="entry name" value="MazG-like"/>
    <property type="match status" value="1"/>
</dbReference>
<dbReference type="InterPro" id="IPR004518">
    <property type="entry name" value="MazG-like_dom"/>
</dbReference>
<dbReference type="CDD" id="cd11541">
    <property type="entry name" value="NTP-PPase_u4"/>
    <property type="match status" value="1"/>
</dbReference>
<dbReference type="SUPFAM" id="SSF101386">
    <property type="entry name" value="all-alpha NTP pyrophosphatases"/>
    <property type="match status" value="1"/>
</dbReference>
<proteinExistence type="predicted"/>
<dbReference type="Pfam" id="PF03819">
    <property type="entry name" value="MazG"/>
    <property type="match status" value="1"/>
</dbReference>